<protein>
    <submittedName>
        <fullName evidence="1">Uncharacterized protein</fullName>
    </submittedName>
</protein>
<reference evidence="1 2" key="1">
    <citation type="submission" date="2019-04" db="EMBL/GenBank/DDBJ databases">
        <title>Comparative genomics and transcriptomics to analyze fruiting body development in filamentous ascomycetes.</title>
        <authorList>
            <consortium name="DOE Joint Genome Institute"/>
            <person name="Lutkenhaus R."/>
            <person name="Traeger S."/>
            <person name="Breuer J."/>
            <person name="Kuo A."/>
            <person name="Lipzen A."/>
            <person name="Pangilinan J."/>
            <person name="Dilworth D."/>
            <person name="Sandor L."/>
            <person name="Poggeler S."/>
            <person name="Barry K."/>
            <person name="Grigoriev I.V."/>
            <person name="Nowrousian M."/>
        </authorList>
    </citation>
    <scope>NUCLEOTIDE SEQUENCE [LARGE SCALE GENOMIC DNA]</scope>
    <source>
        <strain evidence="1 2">CBS 389.68</strain>
    </source>
</reference>
<dbReference type="Proteomes" id="UP000298138">
    <property type="component" value="Unassembled WGS sequence"/>
</dbReference>
<proteinExistence type="predicted"/>
<gene>
    <name evidence="1" type="ORF">EX30DRAFT_364649</name>
</gene>
<organism evidence="1 2">
    <name type="scientific">Ascodesmis nigricans</name>
    <dbReference type="NCBI Taxonomy" id="341454"/>
    <lineage>
        <taxon>Eukaryota</taxon>
        <taxon>Fungi</taxon>
        <taxon>Dikarya</taxon>
        <taxon>Ascomycota</taxon>
        <taxon>Pezizomycotina</taxon>
        <taxon>Pezizomycetes</taxon>
        <taxon>Pezizales</taxon>
        <taxon>Ascodesmidaceae</taxon>
        <taxon>Ascodesmis</taxon>
    </lineage>
</organism>
<sequence length="271" mass="31372">MGGGSVEYTCLEDTVFLVTVNFNSDTAQYYFKLPPHSHILHPNTNVNMLIHLRPADSIKYATEVFEDIVTFNCLVKGHLSRTTVSVFSSSRMFIPDSEMGAFVLGGFDPRTYCDPSHTEPIRDQSPTCIGCCTGLPPVDIPEPISISKAMDFLARSQFWFNEFLNYHWDVKLLRLYELDAHFRGGWKCSDFPPPKWNSWMETYNGWRDESRSQAMSWMQHAEEGRELVRLGEEWLQWKETHPLMFKAGMSKDYDTAQGYRYCLPRSGYREV</sequence>
<name>A0A4S2MV54_9PEZI</name>
<accession>A0A4S2MV54</accession>
<dbReference type="InParanoid" id="A0A4S2MV54"/>
<dbReference type="AlphaFoldDB" id="A0A4S2MV54"/>
<dbReference type="EMBL" id="ML220125">
    <property type="protein sequence ID" value="TGZ80441.1"/>
    <property type="molecule type" value="Genomic_DNA"/>
</dbReference>
<evidence type="ECO:0000313" key="2">
    <source>
        <dbReference type="Proteomes" id="UP000298138"/>
    </source>
</evidence>
<keyword evidence="2" id="KW-1185">Reference proteome</keyword>
<evidence type="ECO:0000313" key="1">
    <source>
        <dbReference type="EMBL" id="TGZ80441.1"/>
    </source>
</evidence>